<feature type="transmembrane region" description="Helical" evidence="1">
    <location>
        <begin position="51"/>
        <end position="72"/>
    </location>
</feature>
<keyword evidence="1" id="KW-1133">Transmembrane helix</keyword>
<name>A0A6C0E4X2_9ZZZZ</name>
<accession>A0A6C0E4X2</accession>
<dbReference type="AlphaFoldDB" id="A0A6C0E4X2"/>
<evidence type="ECO:0000256" key="1">
    <source>
        <dbReference type="SAM" id="Phobius"/>
    </source>
</evidence>
<dbReference type="EMBL" id="MN739743">
    <property type="protein sequence ID" value="QHT24196.1"/>
    <property type="molecule type" value="Genomic_DNA"/>
</dbReference>
<keyword evidence="1" id="KW-0472">Membrane</keyword>
<dbReference type="PROSITE" id="PS51257">
    <property type="entry name" value="PROKAR_LIPOPROTEIN"/>
    <property type="match status" value="1"/>
</dbReference>
<reference evidence="2" key="1">
    <citation type="journal article" date="2020" name="Nature">
        <title>Giant virus diversity and host interactions through global metagenomics.</title>
        <authorList>
            <person name="Schulz F."/>
            <person name="Roux S."/>
            <person name="Paez-Espino D."/>
            <person name="Jungbluth S."/>
            <person name="Walsh D.A."/>
            <person name="Denef V.J."/>
            <person name="McMahon K.D."/>
            <person name="Konstantinidis K.T."/>
            <person name="Eloe-Fadrosh E.A."/>
            <person name="Kyrpides N.C."/>
            <person name="Woyke T."/>
        </authorList>
    </citation>
    <scope>NUCLEOTIDE SEQUENCE</scope>
    <source>
        <strain evidence="2">GVMAG-M-3300023179-138</strain>
    </source>
</reference>
<feature type="transmembrane region" description="Helical" evidence="1">
    <location>
        <begin position="12"/>
        <end position="31"/>
    </location>
</feature>
<feature type="transmembrane region" description="Helical" evidence="1">
    <location>
        <begin position="155"/>
        <end position="173"/>
    </location>
</feature>
<feature type="transmembrane region" description="Helical" evidence="1">
    <location>
        <begin position="84"/>
        <end position="107"/>
    </location>
</feature>
<keyword evidence="1" id="KW-0812">Transmembrane</keyword>
<sequence>MKDIRSITTNVLPIVAAACLVDTVGLFGWRYGLAGAAADGPINLWYDRFGLVAYGADVLSMIIGIALTQLVTTAMGGPWSLFRFCVVAVAIQLVHDLVFAGIVVPAVPLGHNTIMDLMRSYATMPGAGGILVVDAIYMILTAVIASFLASSNMSWLVLLITLYATMYVLYTRAPKSGPITGYGTTHFNDDML</sequence>
<protein>
    <submittedName>
        <fullName evidence="2">Uncharacterized protein</fullName>
    </submittedName>
</protein>
<evidence type="ECO:0000313" key="2">
    <source>
        <dbReference type="EMBL" id="QHT24196.1"/>
    </source>
</evidence>
<organism evidence="2">
    <name type="scientific">viral metagenome</name>
    <dbReference type="NCBI Taxonomy" id="1070528"/>
    <lineage>
        <taxon>unclassified sequences</taxon>
        <taxon>metagenomes</taxon>
        <taxon>organismal metagenomes</taxon>
    </lineage>
</organism>
<feature type="transmembrane region" description="Helical" evidence="1">
    <location>
        <begin position="127"/>
        <end position="148"/>
    </location>
</feature>
<proteinExistence type="predicted"/>